<keyword evidence="1" id="KW-1133">Transmembrane helix</keyword>
<feature type="transmembrane region" description="Helical" evidence="1">
    <location>
        <begin position="72"/>
        <end position="92"/>
    </location>
</feature>
<sequence length="120" mass="13650">MKKKLKAVSLLLLSIYILVLNPLFSVIAKEPCHNRITIERHNLCTIHLHNSTWTLIANRQLSLPPSTVKCEINVLLFAVIVLASLMLCLQGVKRVASQLNQHFSYPPFPPIYLLNRLLLI</sequence>
<evidence type="ECO:0000313" key="3">
    <source>
        <dbReference type="Proteomes" id="UP000244168"/>
    </source>
</evidence>
<keyword evidence="1" id="KW-0472">Membrane</keyword>
<protein>
    <submittedName>
        <fullName evidence="2">Uncharacterized protein</fullName>
    </submittedName>
</protein>
<dbReference type="Proteomes" id="UP000244168">
    <property type="component" value="Unassembled WGS sequence"/>
</dbReference>
<dbReference type="RefSeq" id="WP_107828494.1">
    <property type="nucleotide sequence ID" value="NZ_CP160205.1"/>
</dbReference>
<accession>A0A2T5J936</accession>
<dbReference type="AlphaFoldDB" id="A0A2T5J936"/>
<comment type="caution">
    <text evidence="2">The sequence shown here is derived from an EMBL/GenBank/DDBJ whole genome shotgun (WGS) entry which is preliminary data.</text>
</comment>
<dbReference type="EMBL" id="QAOQ01000004">
    <property type="protein sequence ID" value="PTQ96524.1"/>
    <property type="molecule type" value="Genomic_DNA"/>
</dbReference>
<name>A0A2T5J936_9SPHI</name>
<keyword evidence="1" id="KW-0812">Transmembrane</keyword>
<organism evidence="2 3">
    <name type="scientific">Mucilaginibacter yixingensis</name>
    <dbReference type="NCBI Taxonomy" id="1295612"/>
    <lineage>
        <taxon>Bacteria</taxon>
        <taxon>Pseudomonadati</taxon>
        <taxon>Bacteroidota</taxon>
        <taxon>Sphingobacteriia</taxon>
        <taxon>Sphingobacteriales</taxon>
        <taxon>Sphingobacteriaceae</taxon>
        <taxon>Mucilaginibacter</taxon>
    </lineage>
</organism>
<keyword evidence="3" id="KW-1185">Reference proteome</keyword>
<reference evidence="2 3" key="1">
    <citation type="submission" date="2018-04" db="EMBL/GenBank/DDBJ databases">
        <title>Genomic Encyclopedia of Archaeal and Bacterial Type Strains, Phase II (KMG-II): from individual species to whole genera.</title>
        <authorList>
            <person name="Goeker M."/>
        </authorList>
    </citation>
    <scope>NUCLEOTIDE SEQUENCE [LARGE SCALE GENOMIC DNA]</scope>
    <source>
        <strain evidence="2 3">DSM 26809</strain>
    </source>
</reference>
<evidence type="ECO:0000313" key="2">
    <source>
        <dbReference type="EMBL" id="PTQ96524.1"/>
    </source>
</evidence>
<gene>
    <name evidence="2" type="ORF">C8P68_1048</name>
</gene>
<proteinExistence type="predicted"/>
<evidence type="ECO:0000256" key="1">
    <source>
        <dbReference type="SAM" id="Phobius"/>
    </source>
</evidence>